<reference evidence="2 3" key="1">
    <citation type="submission" date="2024-08" db="EMBL/GenBank/DDBJ databases">
        <authorList>
            <person name="Lu H."/>
        </authorList>
    </citation>
    <scope>NUCLEOTIDE SEQUENCE [LARGE SCALE GENOMIC DNA]</scope>
    <source>
        <strain evidence="2 3">LYH14W</strain>
    </source>
</reference>
<comment type="caution">
    <text evidence="2">The sequence shown here is derived from an EMBL/GenBank/DDBJ whole genome shotgun (WGS) entry which is preliminary data.</text>
</comment>
<feature type="signal peptide" evidence="1">
    <location>
        <begin position="1"/>
        <end position="20"/>
    </location>
</feature>
<name>A0ABW7F5C3_9BURK</name>
<feature type="chain" id="PRO_5047070713" evidence="1">
    <location>
        <begin position="21"/>
        <end position="157"/>
    </location>
</feature>
<sequence length="157" mass="16785">MSIRLASTLALAILTTAAQAQNIAGDLKACRQLADAARRLACYDAVALPTAPAVVAPAAAPAAVVDPAAKFGQESVRTPAAAAELKRIESRIRGRFQGWGPNKRIELENGQVWRIADDSEALYDLQDPKAIVHRGVLGAYFLEIEGVPFQARVVRAR</sequence>
<dbReference type="RefSeq" id="WP_394480955.1">
    <property type="nucleotide sequence ID" value="NZ_JBIGHV010000006.1"/>
</dbReference>
<organism evidence="2 3">
    <name type="scientific">Pelomonas parva</name>
    <dbReference type="NCBI Taxonomy" id="3299032"/>
    <lineage>
        <taxon>Bacteria</taxon>
        <taxon>Pseudomonadati</taxon>
        <taxon>Pseudomonadota</taxon>
        <taxon>Betaproteobacteria</taxon>
        <taxon>Burkholderiales</taxon>
        <taxon>Sphaerotilaceae</taxon>
        <taxon>Roseateles</taxon>
    </lineage>
</organism>
<accession>A0ABW7F5C3</accession>
<protein>
    <submittedName>
        <fullName evidence="2">Uncharacterized protein</fullName>
    </submittedName>
</protein>
<gene>
    <name evidence="2" type="ORF">ACG00Y_17380</name>
</gene>
<keyword evidence="1" id="KW-0732">Signal</keyword>
<evidence type="ECO:0000256" key="1">
    <source>
        <dbReference type="SAM" id="SignalP"/>
    </source>
</evidence>
<dbReference type="EMBL" id="JBIGHV010000006">
    <property type="protein sequence ID" value="MFG6431696.1"/>
    <property type="molecule type" value="Genomic_DNA"/>
</dbReference>
<evidence type="ECO:0000313" key="2">
    <source>
        <dbReference type="EMBL" id="MFG6431696.1"/>
    </source>
</evidence>
<keyword evidence="3" id="KW-1185">Reference proteome</keyword>
<evidence type="ECO:0000313" key="3">
    <source>
        <dbReference type="Proteomes" id="UP001606210"/>
    </source>
</evidence>
<proteinExistence type="predicted"/>
<dbReference type="Proteomes" id="UP001606210">
    <property type="component" value="Unassembled WGS sequence"/>
</dbReference>